<evidence type="ECO:0000259" key="7">
    <source>
        <dbReference type="SMART" id="SM00458"/>
    </source>
</evidence>
<feature type="compositionally biased region" description="Basic and acidic residues" evidence="5">
    <location>
        <begin position="575"/>
        <end position="585"/>
    </location>
</feature>
<feature type="chain" id="PRO_5029631464" description="Ricin B lectin domain-containing protein" evidence="6">
    <location>
        <begin position="22"/>
        <end position="632"/>
    </location>
</feature>
<dbReference type="Pfam" id="PF00150">
    <property type="entry name" value="Cellulase"/>
    <property type="match status" value="1"/>
</dbReference>
<dbReference type="InterPro" id="IPR017853">
    <property type="entry name" value="GH"/>
</dbReference>
<keyword evidence="2 4" id="KW-0378">Hydrolase</keyword>
<dbReference type="GO" id="GO:0004553">
    <property type="term" value="F:hydrolase activity, hydrolyzing O-glycosyl compounds"/>
    <property type="evidence" value="ECO:0007669"/>
    <property type="project" value="InterPro"/>
</dbReference>
<evidence type="ECO:0000256" key="4">
    <source>
        <dbReference type="RuleBase" id="RU361153"/>
    </source>
</evidence>
<keyword evidence="6" id="KW-0732">Signal</keyword>
<dbReference type="SMART" id="SM00458">
    <property type="entry name" value="RICIN"/>
    <property type="match status" value="1"/>
</dbReference>
<evidence type="ECO:0000313" key="8">
    <source>
        <dbReference type="EnsemblPlants" id="Kaladp0867s0048.1.v1.1"/>
    </source>
</evidence>
<evidence type="ECO:0000256" key="2">
    <source>
        <dbReference type="ARBA" id="ARBA00022801"/>
    </source>
</evidence>
<feature type="domain" description="Ricin B lectin" evidence="7">
    <location>
        <begin position="366"/>
        <end position="486"/>
    </location>
</feature>
<dbReference type="PANTHER" id="PTHR31263">
    <property type="entry name" value="CELLULASE FAMILY PROTEIN (AFU_ORTHOLOGUE AFUA_5G14560)"/>
    <property type="match status" value="1"/>
</dbReference>
<dbReference type="Proteomes" id="UP000594263">
    <property type="component" value="Unplaced"/>
</dbReference>
<dbReference type="EnsemblPlants" id="Kaladp0867s0048.1.v1.1">
    <property type="protein sequence ID" value="Kaladp0867s0048.1.v1.1"/>
    <property type="gene ID" value="Kaladp0867s0048.v1.1"/>
</dbReference>
<dbReference type="AlphaFoldDB" id="A0A7N0VJA4"/>
<feature type="compositionally biased region" description="Polar residues" evidence="5">
    <location>
        <begin position="586"/>
        <end position="603"/>
    </location>
</feature>
<dbReference type="SUPFAM" id="SSF50370">
    <property type="entry name" value="Ricin B-like lectins"/>
    <property type="match status" value="1"/>
</dbReference>
<evidence type="ECO:0000313" key="9">
    <source>
        <dbReference type="Proteomes" id="UP000594263"/>
    </source>
</evidence>
<feature type="signal peptide" evidence="6">
    <location>
        <begin position="1"/>
        <end position="21"/>
    </location>
</feature>
<protein>
    <recommendedName>
        <fullName evidence="7">Ricin B lectin domain-containing protein</fullName>
    </recommendedName>
</protein>
<dbReference type="InterPro" id="IPR000772">
    <property type="entry name" value="Ricin_B_lectin"/>
</dbReference>
<dbReference type="SUPFAM" id="SSF51445">
    <property type="entry name" value="(Trans)glycosidases"/>
    <property type="match status" value="1"/>
</dbReference>
<evidence type="ECO:0000256" key="3">
    <source>
        <dbReference type="ARBA" id="ARBA00023295"/>
    </source>
</evidence>
<evidence type="ECO:0000256" key="5">
    <source>
        <dbReference type="SAM" id="MobiDB-lite"/>
    </source>
</evidence>
<reference evidence="8" key="1">
    <citation type="submission" date="2021-01" db="UniProtKB">
        <authorList>
            <consortium name="EnsemblPlants"/>
        </authorList>
    </citation>
    <scope>IDENTIFICATION</scope>
</reference>
<dbReference type="Gene3D" id="3.20.20.80">
    <property type="entry name" value="Glycosidases"/>
    <property type="match status" value="2"/>
</dbReference>
<sequence>MGTFSTISILCFSLLIPSIASLPLSTSSRWIVDQKGQRVKLACLSWVSHLEAVVAEGLSKQPVDDISRRIADMGFNCVRLTWPLYLATNQSLSNLTVRQSFMSLGLIAPIAGLQSNNPSLVDLTLIKAFQAVVTSLGRNNVMVILDNHLTKPGWCCNNYDGNGFFGDQYFNPNEWIKGLTHMARIYMQQGAEAVHSANPDVLVILSGLSFDLDLSFLRKQPARLSFRNKAVYEVHWYGFSDGTAWVDNNANQVCRRVVDTFMSRVGFLIDQGHPLFMSEFGGDQRGGNVNDNRYLNCLMSVAADLDLDWALWTLVGSYYFRDGVIGMEEFYGLMNRDWSNVRNSTFLQRISSIQNPFQGPGLPESEPHNIIYHPATGLCVIRTPMDPTLQLGPCTESESWTYTAQKALTIKEANFCLSADQLEQPAKLDTSCSDHNTIWETTSDSKLHLSTKLSDGKTACLDAKSNGTIVVSSCKCLSKNSKCDPASQWFKIIKSYQTSASPNRTFLILINSISRTFLICCWPNQAVVARLRDSLVGALGLWCGSKCLETVRRKRRQLERWWRGAVQLGRTFTTRAREDGEREENTTSPYKTSPYKTSRPEQASSSSSFPSFYLQIAARFPLSIKVSQRYIT</sequence>
<keyword evidence="9" id="KW-1185">Reference proteome</keyword>
<name>A0A7N0VJA4_KALFE</name>
<proteinExistence type="inferred from homology"/>
<organism evidence="8 9">
    <name type="scientific">Kalanchoe fedtschenkoi</name>
    <name type="common">Lavender scallops</name>
    <name type="synonym">South American air plant</name>
    <dbReference type="NCBI Taxonomy" id="63787"/>
    <lineage>
        <taxon>Eukaryota</taxon>
        <taxon>Viridiplantae</taxon>
        <taxon>Streptophyta</taxon>
        <taxon>Embryophyta</taxon>
        <taxon>Tracheophyta</taxon>
        <taxon>Spermatophyta</taxon>
        <taxon>Magnoliopsida</taxon>
        <taxon>eudicotyledons</taxon>
        <taxon>Gunneridae</taxon>
        <taxon>Pentapetalae</taxon>
        <taxon>Saxifragales</taxon>
        <taxon>Crassulaceae</taxon>
        <taxon>Kalanchoe</taxon>
    </lineage>
</organism>
<comment type="similarity">
    <text evidence="1 4">Belongs to the glycosyl hydrolase 5 (cellulase A) family.</text>
</comment>
<dbReference type="InterPro" id="IPR001547">
    <property type="entry name" value="Glyco_hydro_5"/>
</dbReference>
<dbReference type="Gramene" id="Kaladp0867s0048.1.v1.1">
    <property type="protein sequence ID" value="Kaladp0867s0048.1.v1.1"/>
    <property type="gene ID" value="Kaladp0867s0048.v1.1"/>
</dbReference>
<keyword evidence="3 4" id="KW-0326">Glycosidase</keyword>
<dbReference type="GO" id="GO:0000272">
    <property type="term" value="P:polysaccharide catabolic process"/>
    <property type="evidence" value="ECO:0007669"/>
    <property type="project" value="InterPro"/>
</dbReference>
<dbReference type="PANTHER" id="PTHR31263:SF44">
    <property type="entry name" value="OS04G0481200 PROTEIN"/>
    <property type="match status" value="1"/>
</dbReference>
<evidence type="ECO:0000256" key="6">
    <source>
        <dbReference type="SAM" id="SignalP"/>
    </source>
</evidence>
<dbReference type="InterPro" id="IPR035992">
    <property type="entry name" value="Ricin_B-like_lectins"/>
</dbReference>
<feature type="region of interest" description="Disordered" evidence="5">
    <location>
        <begin position="573"/>
        <end position="606"/>
    </location>
</feature>
<accession>A0A7N0VJA4</accession>
<evidence type="ECO:0000256" key="1">
    <source>
        <dbReference type="ARBA" id="ARBA00005641"/>
    </source>
</evidence>